<feature type="domain" description="Secretin/TonB short N-terminal" evidence="8">
    <location>
        <begin position="68"/>
        <end position="120"/>
    </location>
</feature>
<comment type="subcellular location">
    <subcellularLocation>
        <location evidence="6">Cell outer membrane</location>
        <topology evidence="6">Multi-pass membrane protein</topology>
    </subcellularLocation>
</comment>
<dbReference type="SMART" id="SM00965">
    <property type="entry name" value="STN"/>
    <property type="match status" value="1"/>
</dbReference>
<gene>
    <name evidence="9" type="primary">susC71</name>
    <name evidence="9" type="ORF">ING2E5A_2537</name>
</gene>
<dbReference type="Pfam" id="PF13715">
    <property type="entry name" value="CarbopepD_reg_2"/>
    <property type="match status" value="1"/>
</dbReference>
<dbReference type="InterPro" id="IPR039426">
    <property type="entry name" value="TonB-dep_rcpt-like"/>
</dbReference>
<dbReference type="Pfam" id="PF07660">
    <property type="entry name" value="STN"/>
    <property type="match status" value="1"/>
</dbReference>
<organism evidence="9 10">
    <name type="scientific">Petrimonas mucosa</name>
    <dbReference type="NCBI Taxonomy" id="1642646"/>
    <lineage>
        <taxon>Bacteria</taxon>
        <taxon>Pseudomonadati</taxon>
        <taxon>Bacteroidota</taxon>
        <taxon>Bacteroidia</taxon>
        <taxon>Bacteroidales</taxon>
        <taxon>Dysgonomonadaceae</taxon>
        <taxon>Petrimonas</taxon>
    </lineage>
</organism>
<dbReference type="AlphaFoldDB" id="A0A1G4G9W0"/>
<reference evidence="9 10" key="1">
    <citation type="submission" date="2016-08" db="EMBL/GenBank/DDBJ databases">
        <authorList>
            <person name="Seilhamer J.J."/>
        </authorList>
    </citation>
    <scope>NUCLEOTIDE SEQUENCE [LARGE SCALE GENOMIC DNA]</scope>
    <source>
        <strain evidence="9">ING2-E5A</strain>
    </source>
</reference>
<dbReference type="InterPro" id="IPR037066">
    <property type="entry name" value="Plug_dom_sf"/>
</dbReference>
<evidence type="ECO:0000256" key="1">
    <source>
        <dbReference type="ARBA" id="ARBA00022448"/>
    </source>
</evidence>
<dbReference type="InterPro" id="IPR008969">
    <property type="entry name" value="CarboxyPept-like_regulatory"/>
</dbReference>
<dbReference type="Pfam" id="PF07715">
    <property type="entry name" value="Plug"/>
    <property type="match status" value="1"/>
</dbReference>
<dbReference type="InterPro" id="IPR011662">
    <property type="entry name" value="Secretin/TonB_short_N"/>
</dbReference>
<keyword evidence="9" id="KW-0675">Receptor</keyword>
<protein>
    <submittedName>
        <fullName evidence="9">TonB-dependent receptor SusC</fullName>
    </submittedName>
</protein>
<keyword evidence="5 6" id="KW-0998">Cell outer membrane</keyword>
<proteinExistence type="inferred from homology"/>
<dbReference type="NCBIfam" id="TIGR04056">
    <property type="entry name" value="OMP_RagA_SusC"/>
    <property type="match status" value="1"/>
</dbReference>
<evidence type="ECO:0000259" key="8">
    <source>
        <dbReference type="SMART" id="SM00965"/>
    </source>
</evidence>
<dbReference type="EMBL" id="LT608328">
    <property type="protein sequence ID" value="SCM59333.1"/>
    <property type="molecule type" value="Genomic_DNA"/>
</dbReference>
<name>A0A1G4G9W0_9BACT</name>
<evidence type="ECO:0000256" key="6">
    <source>
        <dbReference type="PROSITE-ProRule" id="PRU01360"/>
    </source>
</evidence>
<comment type="similarity">
    <text evidence="6 7">Belongs to the TonB-dependent receptor family.</text>
</comment>
<dbReference type="KEGG" id="pmuc:ING2E5A_2537"/>
<dbReference type="InterPro" id="IPR000531">
    <property type="entry name" value="Beta-barrel_TonB"/>
</dbReference>
<keyword evidence="10" id="KW-1185">Reference proteome</keyword>
<keyword evidence="3" id="KW-0408">Iron</keyword>
<evidence type="ECO:0000256" key="7">
    <source>
        <dbReference type="RuleBase" id="RU003357"/>
    </source>
</evidence>
<evidence type="ECO:0000313" key="9">
    <source>
        <dbReference type="EMBL" id="SCM59333.1"/>
    </source>
</evidence>
<dbReference type="Gene3D" id="2.170.130.10">
    <property type="entry name" value="TonB-dependent receptor, plug domain"/>
    <property type="match status" value="1"/>
</dbReference>
<dbReference type="PROSITE" id="PS52016">
    <property type="entry name" value="TONB_DEPENDENT_REC_3"/>
    <property type="match status" value="1"/>
</dbReference>
<dbReference type="STRING" id="1642646.ING2E5A_2537"/>
<evidence type="ECO:0000256" key="2">
    <source>
        <dbReference type="ARBA" id="ARBA00022496"/>
    </source>
</evidence>
<keyword evidence="1 6" id="KW-0813">Transport</keyword>
<evidence type="ECO:0000256" key="4">
    <source>
        <dbReference type="ARBA" id="ARBA00023136"/>
    </source>
</evidence>
<keyword evidence="6" id="KW-1134">Transmembrane beta strand</keyword>
<keyword evidence="7" id="KW-0798">TonB box</keyword>
<sequence length="1155" mass="130171">MNKHSIEGRKPLNNFQHCLKIMRITLSFLFFCILFSSASNSYSQKFTIKSKTASIKEVCKEIEKGSDYVFIFSDNCEKLIDKQVNVEANSKDVTEVLNTVLSSTGLTYKILDKQIVVYKSTESAPSVAVEQPDINIIQQPAKKQITGKVVDAQGDAIIGANIIETGTTNGTVTDIDGKFSLSVGDNATIRISYIGYLEQTIATVGQSTFNITLLEDAKSLNEVIVVGYGVQKKINLTGSVASVNEDEISNRPVARASEVLQGLVPGLTIAYPRGGDPDAKLNWQIRGQGSPYILVDGIPMDVNSVNPNDIESVTVLKDASSAAIYGGSAAYGVVLITTKSGKLDTGTSITYSNNIAFSKPTTLPKMMNSLEYANWWNTITENSGAAPMFSPVVIERIKAYLEDPENAPSTYPDSSNPTRWGRMDQANANTDWYQVYFKDWAVHQQHNISLRGGTTKSGYFLSAGLYDNKGQMAYGDDSYKRFTVSGSFTYDIKDWLRIGFKPKFSRAITDWPHDGYGGDGLGRQVLFHDLARRWITDPVTTPDGQWGEMSRIAIYESGARDKNTDENLYLTYEAEIKPMKNWNIIGNYTYGKRSFDRLNHQPVVYLNDLNGVPFIIYDLVPPNQVHKEFRSDNFQKIDLYSTYEYQVENHNFKVMVGHNRQSGRNNYLYSKKQNLVTDEVPSLSTATGRIVSNDEITQFATMGYFGRINYNFSEKYLLELNARYDGSYKYKKEDRWGFFPSISAGYRISEESFFEPLKNFIPLLTVRASYGELGDQAGAAYSYLSIMNVTPEINYIIGDNRPSTVSIPNILSDNLTWETLTTKNIGIDAVLFQNRLFTYFDLYERKRSDIISSGMPLPSLLGTSAPSINYDVHKTKGWELTINWIERVNSDFNYSIGLNISDYVTKVVKTNNPNGLLSLDYVGKTLGEIWGYKTEGLFQSEQEIASAPNQNEIFGTWYPGDVRYSDLDNDGKISAGNNTLQNPGDRTIIGNSLPRYLYNIKTEVNWKNINFSMLWSGIGKRDRWFSNYTFWGVGDLWHHSAFKEHLDYWSPENPDAYFPRPAYQPNKNRQVSDRYLQKTNFIRLKNIQLGYSLDKDLLKSLKVFSDVTIYLSGENMVTFSNLFDYFDPEALSGQFGEGKVHPLPKQISVGLNVTL</sequence>
<keyword evidence="2" id="KW-0410">Iron transport</keyword>
<evidence type="ECO:0000256" key="3">
    <source>
        <dbReference type="ARBA" id="ARBA00023004"/>
    </source>
</evidence>
<dbReference type="Pfam" id="PF00593">
    <property type="entry name" value="TonB_dep_Rec_b-barrel"/>
    <property type="match status" value="1"/>
</dbReference>
<dbReference type="GO" id="GO:0006826">
    <property type="term" value="P:iron ion transport"/>
    <property type="evidence" value="ECO:0007669"/>
    <property type="project" value="UniProtKB-KW"/>
</dbReference>
<dbReference type="NCBIfam" id="TIGR04057">
    <property type="entry name" value="SusC_RagA_signa"/>
    <property type="match status" value="1"/>
</dbReference>
<dbReference type="Proteomes" id="UP000178485">
    <property type="component" value="Chromosome i"/>
</dbReference>
<dbReference type="GO" id="GO:0009279">
    <property type="term" value="C:cell outer membrane"/>
    <property type="evidence" value="ECO:0007669"/>
    <property type="project" value="UniProtKB-SubCell"/>
</dbReference>
<dbReference type="RefSeq" id="WP_083373333.1">
    <property type="nucleotide sequence ID" value="NZ_LT608328.1"/>
</dbReference>
<keyword evidence="2" id="KW-0406">Ion transport</keyword>
<keyword evidence="6" id="KW-0812">Transmembrane</keyword>
<evidence type="ECO:0000313" key="10">
    <source>
        <dbReference type="Proteomes" id="UP000178485"/>
    </source>
</evidence>
<dbReference type="InterPro" id="IPR012910">
    <property type="entry name" value="Plug_dom"/>
</dbReference>
<dbReference type="Gene3D" id="2.60.40.1120">
    <property type="entry name" value="Carboxypeptidase-like, regulatory domain"/>
    <property type="match status" value="1"/>
</dbReference>
<dbReference type="InterPro" id="IPR023996">
    <property type="entry name" value="TonB-dep_OMP_SusC/RagA"/>
</dbReference>
<dbReference type="SUPFAM" id="SSF49464">
    <property type="entry name" value="Carboxypeptidase regulatory domain-like"/>
    <property type="match status" value="1"/>
</dbReference>
<evidence type="ECO:0000256" key="5">
    <source>
        <dbReference type="ARBA" id="ARBA00023237"/>
    </source>
</evidence>
<dbReference type="InterPro" id="IPR023997">
    <property type="entry name" value="TonB-dep_OMP_SusC/RagA_CS"/>
</dbReference>
<dbReference type="SUPFAM" id="SSF56935">
    <property type="entry name" value="Porins"/>
    <property type="match status" value="1"/>
</dbReference>
<keyword evidence="4 6" id="KW-0472">Membrane</keyword>
<accession>A0A1G4G9W0</accession>